<feature type="domain" description="PLD phosphodiesterase" evidence="10">
    <location>
        <begin position="376"/>
        <end position="403"/>
    </location>
</feature>
<dbReference type="EMBL" id="CU207211">
    <property type="protein sequence ID" value="CAL61889.1"/>
    <property type="molecule type" value="Genomic_DNA"/>
</dbReference>
<keyword evidence="5" id="KW-0677">Repeat</keyword>
<dbReference type="GO" id="GO:0005886">
    <property type="term" value="C:plasma membrane"/>
    <property type="evidence" value="ECO:0007669"/>
    <property type="project" value="UniProtKB-SubCell"/>
</dbReference>
<name>A4G5V2_HERAR</name>
<dbReference type="SUPFAM" id="SSF56024">
    <property type="entry name" value="Phospholipase D/nuclease"/>
    <property type="match status" value="2"/>
</dbReference>
<organism evidence="11 12">
    <name type="scientific">Herminiimonas arsenicoxydans</name>
    <dbReference type="NCBI Taxonomy" id="204773"/>
    <lineage>
        <taxon>Bacteria</taxon>
        <taxon>Pseudomonadati</taxon>
        <taxon>Pseudomonadota</taxon>
        <taxon>Betaproteobacteria</taxon>
        <taxon>Burkholderiales</taxon>
        <taxon>Oxalobacteraceae</taxon>
        <taxon>Herminiimonas</taxon>
    </lineage>
</organism>
<evidence type="ECO:0000256" key="3">
    <source>
        <dbReference type="ARBA" id="ARBA00022679"/>
    </source>
</evidence>
<evidence type="ECO:0000256" key="2">
    <source>
        <dbReference type="ARBA" id="ARBA00022475"/>
    </source>
</evidence>
<keyword evidence="7" id="KW-0472">Membrane</keyword>
<evidence type="ECO:0000313" key="12">
    <source>
        <dbReference type="Proteomes" id="UP000006697"/>
    </source>
</evidence>
<feature type="signal peptide" evidence="9">
    <location>
        <begin position="1"/>
        <end position="26"/>
    </location>
</feature>
<dbReference type="NCBIfam" id="TIGR04265">
    <property type="entry name" value="bac_cardiolipin"/>
    <property type="match status" value="1"/>
</dbReference>
<evidence type="ECO:0000256" key="4">
    <source>
        <dbReference type="ARBA" id="ARBA00022692"/>
    </source>
</evidence>
<dbReference type="SMART" id="SM00155">
    <property type="entry name" value="PLDc"/>
    <property type="match status" value="2"/>
</dbReference>
<evidence type="ECO:0000256" key="6">
    <source>
        <dbReference type="ARBA" id="ARBA00022989"/>
    </source>
</evidence>
<keyword evidence="6" id="KW-1133">Transmembrane helix</keyword>
<proteinExistence type="predicted"/>
<keyword evidence="3" id="KW-0808">Transferase</keyword>
<dbReference type="STRING" id="204773.HEAR1732"/>
<dbReference type="HOGENOM" id="CLU_038053_0_2_4"/>
<protein>
    <recommendedName>
        <fullName evidence="8">Cardiolipin synthase</fullName>
        <ecNumber evidence="8">2.7.8.-</ecNumber>
    </recommendedName>
</protein>
<sequence length="463" mass="51986">MRHFLAIRPLIKLLFVALCFSLSACASLPEVHYLKTSLQPQDSATIQTASGINLSKQKTESLLTQKLRSAKVDLPELAALEEAATGSPLIAGNKLTLLSDGPQTMSAMIAAIRNARDHINLETYIFGDEGLGEEFADLLIQKQHEGVQVNVIYDSIGSIKSKPEFFQRLRDGGINLLEYNPVNPFKRMISWRLNNRDHRKILIVDGMIAFTGGINITDDYSSGSLFRSRTRNRSNLGWRDTHIQVEGPAVASFQWLFMQTWVSQKTDDLAARKYFPPLKPVGDKIVRVIASTPDGDYEIYKAYILAMQEAKISIHITNSYFVPDVQMIEALTKAAQRGLDVKIVFPGVSDTGLVMHAGRSFYSQLLASGVRIFELQASVLHAKTAVIDGYWSTVGSTNLDMRSFLHNSEVNLIALDQDFGSVMENAFNEDIKNSIEVTSATWEQRPFSDRLREWVARRFEYWL</sequence>
<gene>
    <name evidence="11" type="ordered locus">HEAR1732</name>
</gene>
<feature type="chain" id="PRO_5002668186" description="Cardiolipin synthase" evidence="9">
    <location>
        <begin position="27"/>
        <end position="463"/>
    </location>
</feature>
<dbReference type="InterPro" id="IPR025202">
    <property type="entry name" value="PLD-like_dom"/>
</dbReference>
<dbReference type="PROSITE" id="PS51257">
    <property type="entry name" value="PROKAR_LIPOPROTEIN"/>
    <property type="match status" value="1"/>
</dbReference>
<evidence type="ECO:0000313" key="11">
    <source>
        <dbReference type="EMBL" id="CAL61889.1"/>
    </source>
</evidence>
<keyword evidence="4" id="KW-0812">Transmembrane</keyword>
<accession>A4G5V2</accession>
<dbReference type="Proteomes" id="UP000006697">
    <property type="component" value="Chromosome"/>
</dbReference>
<dbReference type="KEGG" id="har:HEAR1732"/>
<evidence type="ECO:0000256" key="5">
    <source>
        <dbReference type="ARBA" id="ARBA00022737"/>
    </source>
</evidence>
<dbReference type="CDD" id="cd09159">
    <property type="entry name" value="PLDc_ybhO_like_2"/>
    <property type="match status" value="1"/>
</dbReference>
<dbReference type="GO" id="GO:0032049">
    <property type="term" value="P:cardiolipin biosynthetic process"/>
    <property type="evidence" value="ECO:0007669"/>
    <property type="project" value="UniProtKB-UniRule"/>
</dbReference>
<dbReference type="Gene3D" id="3.30.870.10">
    <property type="entry name" value="Endonuclease Chain A"/>
    <property type="match status" value="2"/>
</dbReference>
<dbReference type="PANTHER" id="PTHR21248:SF22">
    <property type="entry name" value="PHOSPHOLIPASE D"/>
    <property type="match status" value="1"/>
</dbReference>
<reference evidence="11 12" key="1">
    <citation type="journal article" date="2007" name="PLoS Genet.">
        <title>A tale of two oxidation states: bacterial colonization of arsenic-rich environments.</title>
        <authorList>
            <person name="Muller D."/>
            <person name="Medigue C."/>
            <person name="Koechler S."/>
            <person name="Barbe V."/>
            <person name="Barakat M."/>
            <person name="Talla E."/>
            <person name="Bonnefoy V."/>
            <person name="Krin E."/>
            <person name="Arsene-Ploetze F."/>
            <person name="Carapito C."/>
            <person name="Chandler M."/>
            <person name="Cournoyer B."/>
            <person name="Cruveiller S."/>
            <person name="Dossat C."/>
            <person name="Duval S."/>
            <person name="Heymann M."/>
            <person name="Leize E."/>
            <person name="Lieutaud A."/>
            <person name="Lievremont D."/>
            <person name="Makita Y."/>
            <person name="Mangenot S."/>
            <person name="Nitschke W."/>
            <person name="Ortet P."/>
            <person name="Perdrial N."/>
            <person name="Schoepp B."/>
            <person name="Siguier N."/>
            <person name="Simeonova D.D."/>
            <person name="Rouy Z."/>
            <person name="Segurens B."/>
            <person name="Turlin E."/>
            <person name="Vallenet D."/>
            <person name="Van Dorsselaer A."/>
            <person name="Weiss S."/>
            <person name="Weissenbach J."/>
            <person name="Lett M.C."/>
            <person name="Danchin A."/>
            <person name="Bertin P.N."/>
        </authorList>
    </citation>
    <scope>NUCLEOTIDE SEQUENCE [LARGE SCALE GENOMIC DNA]</scope>
    <source>
        <strain evidence="12">ULPAs1</strain>
    </source>
</reference>
<feature type="domain" description="PLD phosphodiesterase" evidence="10">
    <location>
        <begin position="193"/>
        <end position="220"/>
    </location>
</feature>
<evidence type="ECO:0000256" key="9">
    <source>
        <dbReference type="SAM" id="SignalP"/>
    </source>
</evidence>
<evidence type="ECO:0000256" key="8">
    <source>
        <dbReference type="NCBIfam" id="TIGR04265"/>
    </source>
</evidence>
<dbReference type="PROSITE" id="PS50035">
    <property type="entry name" value="PLD"/>
    <property type="match status" value="2"/>
</dbReference>
<evidence type="ECO:0000256" key="7">
    <source>
        <dbReference type="ARBA" id="ARBA00023136"/>
    </source>
</evidence>
<dbReference type="InterPro" id="IPR022924">
    <property type="entry name" value="Cardiolipin_synthase"/>
</dbReference>
<dbReference type="eggNOG" id="COG1502">
    <property type="taxonomic scope" value="Bacteria"/>
</dbReference>
<dbReference type="InterPro" id="IPR001736">
    <property type="entry name" value="PLipase_D/transphosphatidylase"/>
</dbReference>
<evidence type="ECO:0000256" key="1">
    <source>
        <dbReference type="ARBA" id="ARBA00004236"/>
    </source>
</evidence>
<dbReference type="PANTHER" id="PTHR21248">
    <property type="entry name" value="CARDIOLIPIN SYNTHASE"/>
    <property type="match status" value="1"/>
</dbReference>
<dbReference type="CDD" id="cd09110">
    <property type="entry name" value="PLDc_CLS_1"/>
    <property type="match status" value="1"/>
</dbReference>
<evidence type="ECO:0000259" key="10">
    <source>
        <dbReference type="PROSITE" id="PS50035"/>
    </source>
</evidence>
<keyword evidence="12" id="KW-1185">Reference proteome</keyword>
<dbReference type="Pfam" id="PF13091">
    <property type="entry name" value="PLDc_2"/>
    <property type="match status" value="2"/>
</dbReference>
<dbReference type="EC" id="2.7.8.-" evidence="8"/>
<comment type="subcellular location">
    <subcellularLocation>
        <location evidence="1">Cell membrane</location>
    </subcellularLocation>
</comment>
<keyword evidence="9" id="KW-0732">Signal</keyword>
<keyword evidence="2" id="KW-1003">Cell membrane</keyword>
<dbReference type="GO" id="GO:0008808">
    <property type="term" value="F:cardiolipin synthase activity"/>
    <property type="evidence" value="ECO:0007669"/>
    <property type="project" value="UniProtKB-UniRule"/>
</dbReference>
<dbReference type="AlphaFoldDB" id="A4G5V2"/>
<dbReference type="OrthoDB" id="9762009at2"/>